<sequence length="833" mass="91543">MEEKTLIKKKEEKNRTREEETAIVSSSLHPSNPTRPLRQSSKTWSLVAPYTDRLARLAIRYVKSFTDAWAFLVNESMANDDILAPSNAFIRWKKALKVNNPLLTLSDAVSRDNEKNHVSVDFELNVYEANGEYHAAILLIAIDSFLSLLSASNSVQTRSKRINTETNPEGSKKGLFLLYVPAEVPVEYLLSNKLGQNGFPVGDSGPFRKWSTVNAVKISANESNADVLDRLETVDRDTIAAAIRATKKTHKYLDDAEMSRCLVLNNKNGKGEIYTMSSDRKANNIRSLEKGGAISEAAIAQKKKSRRKRDMSANPAVFVEKFVSPKKRKLMAAAMCEGASNGGGTSKKRKTTTSTISIASSSPFSSAASTSIVTTDINPSIIEPNTSRYTSSHKFTSVLMSPKEFTIAFNSSSSLRGAQRTKSLINKYISLLKANFSKAQKNNPEGILSRWRSPKGRCIVVVGDCKEGSPHGMETIGFSMTCKKSELFKSVCSLHTLLRQWMKVSSEIHSKITHVGENVPKMETVAEVLKTNLKKTARTMVRGVRPISSFKVPPCFACKVQDQNRSDDVSTSGGPSNPPPPSSVMGMTNERYVKIVEVFDFLMSGGVFVNAALNFMFFDSCIDECPPNIDVMVTASECMGHVTELNNFKEGLGGVLASTAPPQQPSPLLNNETPRQFLERKMTGPVDTFVNTSQDFRSRNRLPHDVTDTCRGDIAGTLNTRGAIAAFNDMAIKIRYSSSDVVIPLENKWWTDLHVRKLDSLYGMTDAFKSGPRCELESVSSGSYREHPHASVPSSAEAASTTASAIVVASVLTVPSLAKITSSKRFPDNIVFR</sequence>
<evidence type="ECO:0000313" key="2">
    <source>
        <dbReference type="EMBL" id="GBG35374.1"/>
    </source>
</evidence>
<accession>A0A401IP24</accession>
<organism evidence="2">
    <name type="scientific">Hemigrapsus takanoi nimavirus</name>
    <dbReference type="NCBI Taxonomy" id="2133792"/>
    <lineage>
        <taxon>Viruses</taxon>
        <taxon>Viruses incertae sedis</taxon>
        <taxon>Naldaviricetes</taxon>
        <taxon>Nimaviridae</taxon>
    </lineage>
</organism>
<proteinExistence type="predicted"/>
<dbReference type="EMBL" id="BFCC01000002">
    <property type="protein sequence ID" value="GBG35374.1"/>
    <property type="molecule type" value="Genomic_DNA"/>
</dbReference>
<protein>
    <submittedName>
        <fullName evidence="2">Wsv045-like protein</fullName>
    </submittedName>
</protein>
<name>A0A401IP24_9VIRU</name>
<feature type="region of interest" description="Disordered" evidence="1">
    <location>
        <begin position="1"/>
        <end position="38"/>
    </location>
</feature>
<reference evidence="2" key="1">
    <citation type="journal article" date="2018" name="J. Virol.">
        <title>Crustacean Genome Exploration Reveals the Evolutionary Origin of White Spot Syndrome Virus.</title>
        <authorList>
            <person name="Kawato S."/>
            <person name="Shitara A."/>
            <person name="Wang Y."/>
            <person name="Nozaki R."/>
            <person name="Kondo H."/>
            <person name="Hirono I."/>
        </authorList>
    </citation>
    <scope>NUCLEOTIDE SEQUENCE</scope>
    <source>
        <strain evidence="2">TUMSAT-1</strain>
    </source>
</reference>
<evidence type="ECO:0000256" key="1">
    <source>
        <dbReference type="SAM" id="MobiDB-lite"/>
    </source>
</evidence>
<feature type="compositionally biased region" description="Basic and acidic residues" evidence="1">
    <location>
        <begin position="1"/>
        <end position="20"/>
    </location>
</feature>
<comment type="caution">
    <text evidence="2">The sequence shown here is derived from an EMBL/GenBank/DDBJ whole genome shotgun (WGS) entry which is preliminary data.</text>
</comment>
<feature type="region of interest" description="Disordered" evidence="1">
    <location>
        <begin position="566"/>
        <end position="586"/>
    </location>
</feature>
<feature type="compositionally biased region" description="Polar residues" evidence="1">
    <location>
        <begin position="23"/>
        <end position="38"/>
    </location>
</feature>